<evidence type="ECO:0000313" key="2">
    <source>
        <dbReference type="Proteomes" id="UP001166784"/>
    </source>
</evidence>
<organism evidence="1 2">
    <name type="scientific">Streptomyces marispadix</name>
    <dbReference type="NCBI Taxonomy" id="2922868"/>
    <lineage>
        <taxon>Bacteria</taxon>
        <taxon>Bacillati</taxon>
        <taxon>Actinomycetota</taxon>
        <taxon>Actinomycetes</taxon>
        <taxon>Kitasatosporales</taxon>
        <taxon>Streptomycetaceae</taxon>
        <taxon>Streptomyces</taxon>
    </lineage>
</organism>
<keyword evidence="2" id="KW-1185">Reference proteome</keyword>
<sequence length="187" mass="20177">MAAVVGLIGALGGAITGGYAAIRGAREAADRSARAALEQAAQQASDQHEHWLRQERRSAYAELLQDAEDFLMKLADLVSCVENQAEDGVRVLEALEGVMTAQIQVIRRMGPVMTIAGRDVATHLRHFVSESRSTSAQLMGLRPPDLPVDLVRSRYNTMTEHFGHLVLSVAREVQAGPTSSSVTTRSA</sequence>
<protein>
    <recommendedName>
        <fullName evidence="3">Secreted protein</fullName>
    </recommendedName>
</protein>
<proteinExistence type="predicted"/>
<comment type="caution">
    <text evidence="1">The sequence shown here is derived from an EMBL/GenBank/DDBJ whole genome shotgun (WGS) entry which is preliminary data.</text>
</comment>
<evidence type="ECO:0008006" key="3">
    <source>
        <dbReference type="Google" id="ProtNLM"/>
    </source>
</evidence>
<dbReference type="Proteomes" id="UP001166784">
    <property type="component" value="Unassembled WGS sequence"/>
</dbReference>
<dbReference type="EMBL" id="JAKWJU010000002">
    <property type="protein sequence ID" value="MCH6161418.1"/>
    <property type="molecule type" value="Genomic_DNA"/>
</dbReference>
<evidence type="ECO:0000313" key="1">
    <source>
        <dbReference type="EMBL" id="MCH6161418.1"/>
    </source>
</evidence>
<reference evidence="1" key="1">
    <citation type="submission" date="2022-03" db="EMBL/GenBank/DDBJ databases">
        <authorList>
            <person name="Santos J.D.N."/>
            <person name="Kallscheuer N."/>
            <person name="Jogler C."/>
            <person name="Lage O.M."/>
        </authorList>
    </citation>
    <scope>NUCLEOTIDE SEQUENCE</scope>
    <source>
        <strain evidence="1">M600PL45_2</strain>
    </source>
</reference>
<dbReference type="RefSeq" id="WP_241059853.1">
    <property type="nucleotide sequence ID" value="NZ_JAKWJU010000002.1"/>
</dbReference>
<name>A0ABS9SYS2_9ACTN</name>
<gene>
    <name evidence="1" type="ORF">MMA15_13730</name>
</gene>
<reference evidence="1" key="2">
    <citation type="journal article" date="2023" name="Int. J. Syst. Evol. Microbiol.">
        <title>Streptomyces marispadix sp. nov., isolated from marine beach sediment of the Northern Coast of Portugal.</title>
        <authorList>
            <person name="dos Santos J.D.N."/>
            <person name="Vitorino I.R."/>
            <person name="Kallscheuer N."/>
            <person name="Srivastava A."/>
            <person name="Krautwurst S."/>
            <person name="Marz M."/>
            <person name="Jogler C."/>
            <person name="Lobo Da Cunha A."/>
            <person name="Catita J."/>
            <person name="Goncalves H."/>
            <person name="Gonzalez I."/>
            <person name="Reyes F."/>
            <person name="Lage O.M."/>
        </authorList>
    </citation>
    <scope>NUCLEOTIDE SEQUENCE</scope>
    <source>
        <strain evidence="1">M600PL45_2</strain>
    </source>
</reference>
<accession>A0ABS9SYS2</accession>